<dbReference type="InterPro" id="IPR055348">
    <property type="entry name" value="DctQ"/>
</dbReference>
<dbReference type="EMBL" id="JAWLIP010000006">
    <property type="protein sequence ID" value="MDV6227269.1"/>
    <property type="molecule type" value="Genomic_DNA"/>
</dbReference>
<evidence type="ECO:0000259" key="10">
    <source>
        <dbReference type="Pfam" id="PF04290"/>
    </source>
</evidence>
<feature type="transmembrane region" description="Helical" evidence="9">
    <location>
        <begin position="84"/>
        <end position="106"/>
    </location>
</feature>
<proteinExistence type="inferred from homology"/>
<keyword evidence="12" id="KW-1185">Reference proteome</keyword>
<feature type="domain" description="Tripartite ATP-independent periplasmic transporters DctQ component" evidence="10">
    <location>
        <begin position="23"/>
        <end position="150"/>
    </location>
</feature>
<keyword evidence="4 9" id="KW-0997">Cell inner membrane</keyword>
<dbReference type="Proteomes" id="UP001185659">
    <property type="component" value="Unassembled WGS sequence"/>
</dbReference>
<reference evidence="11 12" key="1">
    <citation type="submission" date="2023-10" db="EMBL/GenBank/DDBJ databases">
        <authorList>
            <person name="Venkata Ramana C."/>
            <person name="Sasikala C."/>
            <person name="Dhurka M."/>
        </authorList>
    </citation>
    <scope>NUCLEOTIDE SEQUENCE [LARGE SCALE GENOMIC DNA]</scope>
    <source>
        <strain evidence="11 12">KCTC 32151</strain>
    </source>
</reference>
<evidence type="ECO:0000256" key="6">
    <source>
        <dbReference type="ARBA" id="ARBA00022989"/>
    </source>
</evidence>
<keyword evidence="3" id="KW-1003">Cell membrane</keyword>
<evidence type="ECO:0000256" key="2">
    <source>
        <dbReference type="ARBA" id="ARBA00022448"/>
    </source>
</evidence>
<comment type="similarity">
    <text evidence="8 9">Belongs to the TRAP transporter small permease family.</text>
</comment>
<gene>
    <name evidence="11" type="ORF">R2G56_13305</name>
</gene>
<feature type="transmembrane region" description="Helical" evidence="9">
    <location>
        <begin position="126"/>
        <end position="147"/>
    </location>
</feature>
<protein>
    <recommendedName>
        <fullName evidence="9">TRAP transporter small permease protein</fullName>
    </recommendedName>
</protein>
<dbReference type="Pfam" id="PF04290">
    <property type="entry name" value="DctQ"/>
    <property type="match status" value="1"/>
</dbReference>
<evidence type="ECO:0000256" key="1">
    <source>
        <dbReference type="ARBA" id="ARBA00004429"/>
    </source>
</evidence>
<dbReference type="InterPro" id="IPR007387">
    <property type="entry name" value="TRAP_DctQ"/>
</dbReference>
<feature type="transmembrane region" description="Helical" evidence="9">
    <location>
        <begin position="12"/>
        <end position="33"/>
    </location>
</feature>
<keyword evidence="5 9" id="KW-0812">Transmembrane</keyword>
<feature type="transmembrane region" description="Helical" evidence="9">
    <location>
        <begin position="45"/>
        <end position="63"/>
    </location>
</feature>
<comment type="subcellular location">
    <subcellularLocation>
        <location evidence="1 9">Cell inner membrane</location>
        <topology evidence="1 9">Multi-pass membrane protein</topology>
    </subcellularLocation>
</comment>
<dbReference type="RefSeq" id="WP_162742415.1">
    <property type="nucleotide sequence ID" value="NZ_CP177240.1"/>
</dbReference>
<comment type="subunit">
    <text evidence="9">The complex comprises the extracytoplasmic solute receptor protein and the two transmembrane proteins.</text>
</comment>
<comment type="function">
    <text evidence="9">Part of the tripartite ATP-independent periplasmic (TRAP) transport system.</text>
</comment>
<keyword evidence="6 9" id="KW-1133">Transmembrane helix</keyword>
<keyword evidence="7 9" id="KW-0472">Membrane</keyword>
<comment type="caution">
    <text evidence="11">The sequence shown here is derived from an EMBL/GenBank/DDBJ whole genome shotgun (WGS) entry which is preliminary data.</text>
</comment>
<organism evidence="11 12">
    <name type="scientific">Nitratireductor aquimarinus</name>
    <dbReference type="NCBI Taxonomy" id="889300"/>
    <lineage>
        <taxon>Bacteria</taxon>
        <taxon>Pseudomonadati</taxon>
        <taxon>Pseudomonadota</taxon>
        <taxon>Alphaproteobacteria</taxon>
        <taxon>Hyphomicrobiales</taxon>
        <taxon>Phyllobacteriaceae</taxon>
        <taxon>Nitratireductor</taxon>
    </lineage>
</organism>
<evidence type="ECO:0000256" key="4">
    <source>
        <dbReference type="ARBA" id="ARBA00022519"/>
    </source>
</evidence>
<evidence type="ECO:0000313" key="11">
    <source>
        <dbReference type="EMBL" id="MDV6227269.1"/>
    </source>
</evidence>
<name>A0ABU4AM18_9HYPH</name>
<evidence type="ECO:0000256" key="9">
    <source>
        <dbReference type="RuleBase" id="RU369079"/>
    </source>
</evidence>
<dbReference type="PANTHER" id="PTHR35011">
    <property type="entry name" value="2,3-DIKETO-L-GULONATE TRAP TRANSPORTER SMALL PERMEASE PROTEIN YIAM"/>
    <property type="match status" value="1"/>
</dbReference>
<accession>A0ABU4AM18</accession>
<evidence type="ECO:0000256" key="5">
    <source>
        <dbReference type="ARBA" id="ARBA00022692"/>
    </source>
</evidence>
<dbReference type="PANTHER" id="PTHR35011:SF2">
    <property type="entry name" value="2,3-DIKETO-L-GULONATE TRAP TRANSPORTER SMALL PERMEASE PROTEIN YIAM"/>
    <property type="match status" value="1"/>
</dbReference>
<evidence type="ECO:0000256" key="8">
    <source>
        <dbReference type="ARBA" id="ARBA00038436"/>
    </source>
</evidence>
<evidence type="ECO:0000256" key="7">
    <source>
        <dbReference type="ARBA" id="ARBA00023136"/>
    </source>
</evidence>
<dbReference type="GeneID" id="99682550"/>
<evidence type="ECO:0000313" key="12">
    <source>
        <dbReference type="Proteomes" id="UP001185659"/>
    </source>
</evidence>
<sequence length="157" mass="17177">MKRLLTLFDSAIQLFIAGCIATIMVVIALQVVMRATVGALPWPEELSVILMLWGLMLAAAYVLNERGHVGIQFFVDMLGPRPGAAISALMHVIIIIFCAAVIWGAIDKVESVWNLKTGSLRISRAVPQLAIPVSCAAYIFVCLRLIAEDIAIWRRSS</sequence>
<keyword evidence="2 9" id="KW-0813">Transport</keyword>
<evidence type="ECO:0000256" key="3">
    <source>
        <dbReference type="ARBA" id="ARBA00022475"/>
    </source>
</evidence>